<keyword evidence="3" id="KW-0597">Phosphoprotein</keyword>
<feature type="transmembrane region" description="Helical" evidence="19">
    <location>
        <begin position="517"/>
        <end position="540"/>
    </location>
</feature>
<feature type="transmembrane region" description="Helical" evidence="19">
    <location>
        <begin position="618"/>
        <end position="636"/>
    </location>
</feature>
<dbReference type="EMBL" id="DS985241">
    <property type="protein sequence ID" value="EDV29066.1"/>
    <property type="molecule type" value="Genomic_DNA"/>
</dbReference>
<evidence type="ECO:0000256" key="15">
    <source>
        <dbReference type="ARBA" id="ARBA00023257"/>
    </source>
</evidence>
<comment type="similarity">
    <text evidence="1">Belongs to the G-protein coupled receptor 3 family. GABA-B receptor subfamily.</text>
</comment>
<evidence type="ECO:0000259" key="20">
    <source>
        <dbReference type="PROSITE" id="PS50259"/>
    </source>
</evidence>
<evidence type="ECO:0000256" key="18">
    <source>
        <dbReference type="ARBA" id="ARBA00083903"/>
    </source>
</evidence>
<dbReference type="CDD" id="cd15047">
    <property type="entry name" value="7tmC_GABA-B-like"/>
    <property type="match status" value="1"/>
</dbReference>
<organism evidence="21 22">
    <name type="scientific">Trichoplax adhaerens</name>
    <name type="common">Trichoplax reptans</name>
    <dbReference type="NCBI Taxonomy" id="10228"/>
    <lineage>
        <taxon>Eukaryota</taxon>
        <taxon>Metazoa</taxon>
        <taxon>Placozoa</taxon>
        <taxon>Uniplacotomia</taxon>
        <taxon>Trichoplacea</taxon>
        <taxon>Trichoplacidae</taxon>
        <taxon>Trichoplax</taxon>
    </lineage>
</organism>
<evidence type="ECO:0000256" key="5">
    <source>
        <dbReference type="ARBA" id="ARBA00022729"/>
    </source>
</evidence>
<dbReference type="InterPro" id="IPR002455">
    <property type="entry name" value="GPCR3_GABA-B"/>
</dbReference>
<dbReference type="RefSeq" id="XP_002108268.1">
    <property type="nucleotide sequence ID" value="XM_002108232.1"/>
</dbReference>
<protein>
    <recommendedName>
        <fullName evidence="17">Gamma-aminobutyric acid type B receptor subunit 2</fullName>
    </recommendedName>
    <alternativeName>
        <fullName evidence="18">G-protein coupled receptor 51</fullName>
    </alternativeName>
</protein>
<gene>
    <name evidence="21" type="ORF">TRIADDRAFT_52577</name>
</gene>
<dbReference type="GO" id="GO:0004965">
    <property type="term" value="F:G protein-coupled GABA receptor activity"/>
    <property type="evidence" value="ECO:0000318"/>
    <property type="project" value="GO_Central"/>
</dbReference>
<keyword evidence="14" id="KW-0807">Transducer</keyword>
<evidence type="ECO:0000256" key="11">
    <source>
        <dbReference type="ARBA" id="ARBA00023157"/>
    </source>
</evidence>
<keyword evidence="15" id="KW-0628">Postsynaptic cell membrane</keyword>
<dbReference type="KEGG" id="tad:TRIADDRAFT_52577"/>
<feature type="transmembrane region" description="Helical" evidence="19">
    <location>
        <begin position="642"/>
        <end position="663"/>
    </location>
</feature>
<dbReference type="PRINTS" id="PR01177">
    <property type="entry name" value="GABAB1RECPTR"/>
</dbReference>
<evidence type="ECO:0000256" key="7">
    <source>
        <dbReference type="ARBA" id="ARBA00023018"/>
    </source>
</evidence>
<evidence type="ECO:0000256" key="12">
    <source>
        <dbReference type="ARBA" id="ARBA00023170"/>
    </source>
</evidence>
<dbReference type="PhylomeDB" id="B3RJ56"/>
<keyword evidence="12" id="KW-0675">Receptor</keyword>
<evidence type="ECO:0000256" key="10">
    <source>
        <dbReference type="ARBA" id="ARBA00023136"/>
    </source>
</evidence>
<evidence type="ECO:0000313" key="21">
    <source>
        <dbReference type="EMBL" id="EDV29066.1"/>
    </source>
</evidence>
<feature type="transmembrane region" description="Helical" evidence="19">
    <location>
        <begin position="406"/>
        <end position="429"/>
    </location>
</feature>
<dbReference type="FunFam" id="3.40.50.2300:FF:000063">
    <property type="entry name" value="Gamma-aminobutyric acid type B receptor subunit"/>
    <property type="match status" value="1"/>
</dbReference>
<feature type="transmembrane region" description="Helical" evidence="19">
    <location>
        <begin position="576"/>
        <end position="598"/>
    </location>
</feature>
<dbReference type="Pfam" id="PF00003">
    <property type="entry name" value="7tm_3"/>
    <property type="match status" value="1"/>
</dbReference>
<evidence type="ECO:0000313" key="22">
    <source>
        <dbReference type="Proteomes" id="UP000009022"/>
    </source>
</evidence>
<evidence type="ECO:0000256" key="2">
    <source>
        <dbReference type="ARBA" id="ARBA00022475"/>
    </source>
</evidence>
<dbReference type="AlphaFoldDB" id="B3RJ56"/>
<dbReference type="PANTHER" id="PTHR10519">
    <property type="entry name" value="GABA-B RECEPTOR"/>
    <property type="match status" value="1"/>
</dbReference>
<comment type="subcellular location">
    <subcellularLocation>
        <location evidence="16">Postsynaptic cell membrane</location>
        <topology evidence="16">Multi-pass membrane protein</topology>
    </subcellularLocation>
</comment>
<dbReference type="STRING" id="10228.B3RJ56"/>
<dbReference type="SUPFAM" id="SSF53822">
    <property type="entry name" value="Periplasmic binding protein-like I"/>
    <property type="match status" value="1"/>
</dbReference>
<dbReference type="Gene3D" id="3.40.50.2300">
    <property type="match status" value="2"/>
</dbReference>
<dbReference type="InterPro" id="IPR001828">
    <property type="entry name" value="ANF_lig-bd_rcpt"/>
</dbReference>
<dbReference type="OrthoDB" id="2150267at2759"/>
<evidence type="ECO:0000256" key="6">
    <source>
        <dbReference type="ARBA" id="ARBA00022989"/>
    </source>
</evidence>
<feature type="transmembrane region" description="Helical" evidence="19">
    <location>
        <begin position="477"/>
        <end position="496"/>
    </location>
</feature>
<evidence type="ECO:0000256" key="9">
    <source>
        <dbReference type="ARBA" id="ARBA00023054"/>
    </source>
</evidence>
<dbReference type="CDD" id="cd06366">
    <property type="entry name" value="PBP1_GABAb_receptor"/>
    <property type="match status" value="1"/>
</dbReference>
<keyword evidence="13" id="KW-0325">Glycoprotein</keyword>
<dbReference type="PROSITE" id="PS50259">
    <property type="entry name" value="G_PROTEIN_RECEP_F3_4"/>
    <property type="match status" value="1"/>
</dbReference>
<dbReference type="GO" id="GO:0007214">
    <property type="term" value="P:gamma-aminobutyric acid signaling pathway"/>
    <property type="evidence" value="ECO:0000318"/>
    <property type="project" value="GO_Central"/>
</dbReference>
<dbReference type="HOGENOM" id="CLU_005240_3_1_1"/>
<dbReference type="Proteomes" id="UP000009022">
    <property type="component" value="Unassembled WGS sequence"/>
</dbReference>
<name>B3RJ56_TRIAD</name>
<dbReference type="PRINTS" id="PR01176">
    <property type="entry name" value="GABABRECEPTR"/>
</dbReference>
<dbReference type="GO" id="GO:0045211">
    <property type="term" value="C:postsynaptic membrane"/>
    <property type="evidence" value="ECO:0007669"/>
    <property type="project" value="UniProtKB-SubCell"/>
</dbReference>
<sequence length="712" mass="80008">MALDDINAREDILPNYQLNLIIGNTKALTNLGVKVLFDFIHLPPTKIMLLGCGFARVTSAVAGVAKYYNLIQTTFSSESILLSDKQKYPYLFRTCFSNSAWSLPQVVLVKHFNWTKVATIARRSEVYDASIERLLNDLHHEKIKVIAAEGFIAGTNVNRQIGNLKEKEARIIIGHFQEEDALEIFCQAYKHGMYGADYVWIVPGFLSSTFWDKAVNVKHVNCTPQEIAIAANYSLSIDFATINTADETTISGMTPQSFDIRYHNWPSIVNHTYWPNSYAGFTYDAVWAEALALNSSLSRITKLNRSLDDFRYSDSEMAGIFKEEMYRVNFSGISNIIEFNKYGDVLPHTTYLVQHQGEVKRAVATIIAKEGLIDFYAASPNVIRWAGKGPPASQIKLVYVERKVPINVFIIMVVLSCMAILLAIAFLIYNNKYRNERVIKMSSPNLNNLIIVGCVSLYLSIIARGAISIIVSPVFCMLAPWLTTLGFATVSGSMFAKTYRAYKILTTKKRISPIHDYHLYEIVAALILAETVILTTWTFIDPMKPIYKLLPREVSSNQQSLVVIPQLLECNCLHNIIWLATILTLNVFVLIFGAFLAYEARNIKLSVMNESKQIALCIYNVALLCTIVIPISFFLPNTFGETYIASSGLILYCTTTTLCIFFVPKVKLNKSDALTITSQLVSVSRNKRSPLRIRNKTTLISMGSSKSDIVQK</sequence>
<reference evidence="21 22" key="1">
    <citation type="journal article" date="2008" name="Nature">
        <title>The Trichoplax genome and the nature of placozoans.</title>
        <authorList>
            <person name="Srivastava M."/>
            <person name="Begovic E."/>
            <person name="Chapman J."/>
            <person name="Putnam N.H."/>
            <person name="Hellsten U."/>
            <person name="Kawashima T."/>
            <person name="Kuo A."/>
            <person name="Mitros T."/>
            <person name="Salamov A."/>
            <person name="Carpenter M.L."/>
            <person name="Signorovitch A.Y."/>
            <person name="Moreno M.A."/>
            <person name="Kamm K."/>
            <person name="Grimwood J."/>
            <person name="Schmutz J."/>
            <person name="Shapiro H."/>
            <person name="Grigoriev I.V."/>
            <person name="Buss L.W."/>
            <person name="Schierwater B."/>
            <person name="Dellaporta S.L."/>
            <person name="Rokhsar D.S."/>
        </authorList>
    </citation>
    <scope>NUCLEOTIDE SEQUENCE [LARGE SCALE GENOMIC DNA]</scope>
    <source>
        <strain evidence="21 22">Grell-BS-1999</strain>
    </source>
</reference>
<evidence type="ECO:0000256" key="8">
    <source>
        <dbReference type="ARBA" id="ARBA00023040"/>
    </source>
</evidence>
<keyword evidence="8" id="KW-0297">G-protein coupled receptor</keyword>
<keyword evidence="7" id="KW-0770">Synapse</keyword>
<proteinExistence type="inferred from homology"/>
<keyword evidence="9" id="KW-0175">Coiled coil</keyword>
<dbReference type="PANTHER" id="PTHR10519:SF20">
    <property type="entry name" value="G-PROTEIN COUPLED RECEPTOR 156-RELATED"/>
    <property type="match status" value="1"/>
</dbReference>
<dbReference type="GO" id="GO:0038039">
    <property type="term" value="C:G protein-coupled receptor heterodimeric complex"/>
    <property type="evidence" value="ECO:0000318"/>
    <property type="project" value="GO_Central"/>
</dbReference>
<evidence type="ECO:0000256" key="1">
    <source>
        <dbReference type="ARBA" id="ARBA00008991"/>
    </source>
</evidence>
<dbReference type="GeneID" id="6749483"/>
<dbReference type="eggNOG" id="KOG1055">
    <property type="taxonomic scope" value="Eukaryota"/>
</dbReference>
<feature type="transmembrane region" description="Helical" evidence="19">
    <location>
        <begin position="449"/>
        <end position="471"/>
    </location>
</feature>
<accession>B3RJ56</accession>
<evidence type="ECO:0000256" key="16">
    <source>
        <dbReference type="ARBA" id="ARBA00034104"/>
    </source>
</evidence>
<evidence type="ECO:0000256" key="13">
    <source>
        <dbReference type="ARBA" id="ARBA00023180"/>
    </source>
</evidence>
<evidence type="ECO:0000256" key="4">
    <source>
        <dbReference type="ARBA" id="ARBA00022692"/>
    </source>
</evidence>
<keyword evidence="2" id="KW-1003">Cell membrane</keyword>
<evidence type="ECO:0000256" key="17">
    <source>
        <dbReference type="ARBA" id="ARBA00073785"/>
    </source>
</evidence>
<dbReference type="InParanoid" id="B3RJ56"/>
<keyword evidence="10 19" id="KW-0472">Membrane</keyword>
<evidence type="ECO:0000256" key="14">
    <source>
        <dbReference type="ARBA" id="ARBA00023224"/>
    </source>
</evidence>
<dbReference type="CTD" id="6749483"/>
<dbReference type="OMA" id="MIVGWYS"/>
<dbReference type="FunFam" id="3.40.50.2300:FF:000072">
    <property type="entry name" value="Gamma-aminobutyric acid type B receptor subunit 2"/>
    <property type="match status" value="1"/>
</dbReference>
<keyword evidence="5" id="KW-0732">Signal</keyword>
<keyword evidence="4 19" id="KW-0812">Transmembrane</keyword>
<keyword evidence="6 19" id="KW-1133">Transmembrane helix</keyword>
<evidence type="ECO:0000256" key="3">
    <source>
        <dbReference type="ARBA" id="ARBA00022553"/>
    </source>
</evidence>
<dbReference type="InterPro" id="IPR028082">
    <property type="entry name" value="Peripla_BP_I"/>
</dbReference>
<evidence type="ECO:0000256" key="19">
    <source>
        <dbReference type="SAM" id="Phobius"/>
    </source>
</evidence>
<keyword evidence="11" id="KW-1015">Disulfide bond</keyword>
<dbReference type="Pfam" id="PF01094">
    <property type="entry name" value="ANF_receptor"/>
    <property type="match status" value="1"/>
</dbReference>
<keyword evidence="22" id="KW-1185">Reference proteome</keyword>
<dbReference type="InterPro" id="IPR017978">
    <property type="entry name" value="GPCR_3_C"/>
</dbReference>
<feature type="domain" description="G-protein coupled receptors family 3 profile" evidence="20">
    <location>
        <begin position="408"/>
        <end position="668"/>
    </location>
</feature>